<dbReference type="Proteomes" id="UP001141552">
    <property type="component" value="Unassembled WGS sequence"/>
</dbReference>
<feature type="domain" description="AMP-activated protein kinase glycogen-binding" evidence="2">
    <location>
        <begin position="12"/>
        <end position="90"/>
    </location>
</feature>
<dbReference type="PANTHER" id="PTHR46316">
    <property type="entry name" value="SNF1-RELATED PROTEIN KINASE REGULATORY SUBUNIT BETA-1"/>
    <property type="match status" value="1"/>
</dbReference>
<dbReference type="AlphaFoldDB" id="A0A9Q0GFD1"/>
<dbReference type="GO" id="GO:0009507">
    <property type="term" value="C:chloroplast"/>
    <property type="evidence" value="ECO:0007669"/>
    <property type="project" value="UniProtKB-ARBA"/>
</dbReference>
<proteinExistence type="predicted"/>
<reference evidence="3" key="1">
    <citation type="submission" date="2022-02" db="EMBL/GenBank/DDBJ databases">
        <authorList>
            <person name="Henning P.M."/>
            <person name="McCubbin A.G."/>
            <person name="Shore J.S."/>
        </authorList>
    </citation>
    <scope>NUCLEOTIDE SEQUENCE</scope>
    <source>
        <strain evidence="3">F60SS</strain>
        <tissue evidence="3">Leaves</tissue>
    </source>
</reference>
<dbReference type="SUPFAM" id="SSF160219">
    <property type="entry name" value="AMPKBI-like"/>
    <property type="match status" value="1"/>
</dbReference>
<protein>
    <recommendedName>
        <fullName evidence="2">AMP-activated protein kinase glycogen-binding domain-containing protein</fullName>
    </recommendedName>
</protein>
<evidence type="ECO:0000313" key="4">
    <source>
        <dbReference type="Proteomes" id="UP001141552"/>
    </source>
</evidence>
<name>A0A9Q0GFD1_9ROSI</name>
<dbReference type="OrthoDB" id="531008at2759"/>
<accession>A0A9Q0GFD1</accession>
<dbReference type="InterPro" id="IPR014756">
    <property type="entry name" value="Ig_E-set"/>
</dbReference>
<dbReference type="PANTHER" id="PTHR46316:SF9">
    <property type="entry name" value="SNF1-RELATED PROTEIN KINASE REGULATORY SUBUNIT BETA-1"/>
    <property type="match status" value="1"/>
</dbReference>
<evidence type="ECO:0000256" key="1">
    <source>
        <dbReference type="SAM" id="MobiDB-lite"/>
    </source>
</evidence>
<dbReference type="CDD" id="cd02859">
    <property type="entry name" value="E_set_AMPKbeta_like_N"/>
    <property type="match status" value="1"/>
</dbReference>
<dbReference type="Gene3D" id="2.60.40.10">
    <property type="entry name" value="Immunoglobulins"/>
    <property type="match status" value="1"/>
</dbReference>
<keyword evidence="4" id="KW-1185">Reference proteome</keyword>
<evidence type="ECO:0000313" key="3">
    <source>
        <dbReference type="EMBL" id="KAJ4847822.1"/>
    </source>
</evidence>
<dbReference type="InterPro" id="IPR032640">
    <property type="entry name" value="AMPK1_CBM"/>
</dbReference>
<dbReference type="Gene3D" id="6.20.250.60">
    <property type="match status" value="1"/>
</dbReference>
<evidence type="ECO:0000259" key="2">
    <source>
        <dbReference type="Pfam" id="PF16561"/>
    </source>
</evidence>
<gene>
    <name evidence="3" type="ORF">Tsubulata_011776</name>
</gene>
<comment type="caution">
    <text evidence="3">The sequence shown here is derived from an EMBL/GenBank/DDBJ whole genome shotgun (WGS) entry which is preliminary data.</text>
</comment>
<dbReference type="InterPro" id="IPR043554">
    <property type="entry name" value="KINB"/>
</dbReference>
<dbReference type="InterPro" id="IPR037256">
    <property type="entry name" value="ASC_dom_sf"/>
</dbReference>
<dbReference type="SUPFAM" id="SSF81296">
    <property type="entry name" value="E set domains"/>
    <property type="match status" value="1"/>
</dbReference>
<feature type="region of interest" description="Disordered" evidence="1">
    <location>
        <begin position="101"/>
        <end position="130"/>
    </location>
</feature>
<dbReference type="InterPro" id="IPR013783">
    <property type="entry name" value="Ig-like_fold"/>
</dbReference>
<organism evidence="3 4">
    <name type="scientific">Turnera subulata</name>
    <dbReference type="NCBI Taxonomy" id="218843"/>
    <lineage>
        <taxon>Eukaryota</taxon>
        <taxon>Viridiplantae</taxon>
        <taxon>Streptophyta</taxon>
        <taxon>Embryophyta</taxon>
        <taxon>Tracheophyta</taxon>
        <taxon>Spermatophyta</taxon>
        <taxon>Magnoliopsida</taxon>
        <taxon>eudicotyledons</taxon>
        <taxon>Gunneridae</taxon>
        <taxon>Pentapetalae</taxon>
        <taxon>rosids</taxon>
        <taxon>fabids</taxon>
        <taxon>Malpighiales</taxon>
        <taxon>Passifloraceae</taxon>
        <taxon>Turnera</taxon>
    </lineage>
</organism>
<sequence length="215" mass="24193">MKPSIHEQTLIRTMITWDLPGNDVEVIGSWDNWRCRRKLNNFQQYIVLELMPGVYQYNYIVDGVITHNPHIPAMSFENGVACNVLVVVPENSEENVDFLDELDRQERPPSPDSSYGNEFPGEQFYQKPPPEVPSQLLHPHLVIDRENADGTSTSGPHYVLLNHLLLGGAQASDQSARALGLISKVESKVVSFSGYYRRTESDPPSILSCSTPRSK</sequence>
<reference evidence="3" key="2">
    <citation type="journal article" date="2023" name="Plants (Basel)">
        <title>Annotation of the Turnera subulata (Passifloraceae) Draft Genome Reveals the S-Locus Evolved after the Divergence of Turneroideae from Passifloroideae in a Stepwise Manner.</title>
        <authorList>
            <person name="Henning P.M."/>
            <person name="Roalson E.H."/>
            <person name="Mir W."/>
            <person name="McCubbin A.G."/>
            <person name="Shore J.S."/>
        </authorList>
    </citation>
    <scope>NUCLEOTIDE SEQUENCE</scope>
    <source>
        <strain evidence="3">F60SS</strain>
    </source>
</reference>
<dbReference type="EMBL" id="JAKUCV010001070">
    <property type="protein sequence ID" value="KAJ4847822.1"/>
    <property type="molecule type" value="Genomic_DNA"/>
</dbReference>
<dbReference type="Pfam" id="PF16561">
    <property type="entry name" value="AMPK1_CBM"/>
    <property type="match status" value="1"/>
</dbReference>